<keyword evidence="4" id="KW-1185">Reference proteome</keyword>
<dbReference type="GO" id="GO:0004519">
    <property type="term" value="F:endonuclease activity"/>
    <property type="evidence" value="ECO:0007669"/>
    <property type="project" value="InterPro"/>
</dbReference>
<gene>
    <name evidence="3" type="ORF">GCM10011496_19850</name>
</gene>
<evidence type="ECO:0000313" key="3">
    <source>
        <dbReference type="EMBL" id="GGA98799.1"/>
    </source>
</evidence>
<keyword evidence="1" id="KW-0472">Membrane</keyword>
<dbReference type="SUPFAM" id="SSF52980">
    <property type="entry name" value="Restriction endonuclease-like"/>
    <property type="match status" value="1"/>
</dbReference>
<dbReference type="Pfam" id="PF04471">
    <property type="entry name" value="Mrr_cat"/>
    <property type="match status" value="1"/>
</dbReference>
<feature type="domain" description="Restriction endonuclease type IV Mrr" evidence="2">
    <location>
        <begin position="79"/>
        <end position="186"/>
    </location>
</feature>
<reference evidence="3" key="1">
    <citation type="journal article" date="2014" name="Int. J. Syst. Evol. Microbiol.">
        <title>Complete genome sequence of Corynebacterium casei LMG S-19264T (=DSM 44701T), isolated from a smear-ripened cheese.</title>
        <authorList>
            <consortium name="US DOE Joint Genome Institute (JGI-PGF)"/>
            <person name="Walter F."/>
            <person name="Albersmeier A."/>
            <person name="Kalinowski J."/>
            <person name="Ruckert C."/>
        </authorList>
    </citation>
    <scope>NUCLEOTIDE SEQUENCE</scope>
    <source>
        <strain evidence="3">CGMCC 1.15322</strain>
    </source>
</reference>
<proteinExistence type="predicted"/>
<evidence type="ECO:0000313" key="4">
    <source>
        <dbReference type="Proteomes" id="UP000620596"/>
    </source>
</evidence>
<comment type="caution">
    <text evidence="3">The sequence shown here is derived from an EMBL/GenBank/DDBJ whole genome shotgun (WGS) entry which is preliminary data.</text>
</comment>
<sequence>MKFKMAEKSLFAVLLRSSWWISLSIAGVIALASKALLPPPYFLFGAMGGIPFVVIALITLWRQLSAPSTAHVEATLTQINAMPWREFSAALEQALLREGFEVKRLESPAADFELFKGGRHVLLSGKRWKAARLGLEIFQALEAARSVSDASSCICVSAGEVTDNARQFAASHQIRVIQGTELAQLLRPVLIAKAAA</sequence>
<evidence type="ECO:0000256" key="1">
    <source>
        <dbReference type="SAM" id="Phobius"/>
    </source>
</evidence>
<dbReference type="GO" id="GO:0003677">
    <property type="term" value="F:DNA binding"/>
    <property type="evidence" value="ECO:0007669"/>
    <property type="project" value="InterPro"/>
</dbReference>
<organism evidence="3 4">
    <name type="scientific">Polaromonas eurypsychrophila</name>
    <dbReference type="NCBI Taxonomy" id="1614635"/>
    <lineage>
        <taxon>Bacteria</taxon>
        <taxon>Pseudomonadati</taxon>
        <taxon>Pseudomonadota</taxon>
        <taxon>Betaproteobacteria</taxon>
        <taxon>Burkholderiales</taxon>
        <taxon>Comamonadaceae</taxon>
        <taxon>Polaromonas</taxon>
    </lineage>
</organism>
<protein>
    <submittedName>
        <fullName evidence="3">Membrane protein</fullName>
    </submittedName>
</protein>
<evidence type="ECO:0000259" key="2">
    <source>
        <dbReference type="Pfam" id="PF04471"/>
    </source>
</evidence>
<dbReference type="InterPro" id="IPR011335">
    <property type="entry name" value="Restrct_endonuc-II-like"/>
</dbReference>
<dbReference type="AlphaFoldDB" id="A0A916SJ25"/>
<dbReference type="InterPro" id="IPR007560">
    <property type="entry name" value="Restrct_endonuc_IV_Mrr"/>
</dbReference>
<keyword evidence="1" id="KW-1133">Transmembrane helix</keyword>
<accession>A0A916SJ25</accession>
<feature type="transmembrane region" description="Helical" evidence="1">
    <location>
        <begin position="42"/>
        <end position="61"/>
    </location>
</feature>
<name>A0A916SJ25_9BURK</name>
<reference evidence="3" key="2">
    <citation type="submission" date="2020-09" db="EMBL/GenBank/DDBJ databases">
        <authorList>
            <person name="Sun Q."/>
            <person name="Zhou Y."/>
        </authorList>
    </citation>
    <scope>NUCLEOTIDE SEQUENCE</scope>
    <source>
        <strain evidence="3">CGMCC 1.15322</strain>
    </source>
</reference>
<keyword evidence="1" id="KW-0812">Transmembrane</keyword>
<dbReference type="GO" id="GO:0009307">
    <property type="term" value="P:DNA restriction-modification system"/>
    <property type="evidence" value="ECO:0007669"/>
    <property type="project" value="InterPro"/>
</dbReference>
<dbReference type="EMBL" id="BMIG01000006">
    <property type="protein sequence ID" value="GGA98799.1"/>
    <property type="molecule type" value="Genomic_DNA"/>
</dbReference>
<dbReference type="Proteomes" id="UP000620596">
    <property type="component" value="Unassembled WGS sequence"/>
</dbReference>